<dbReference type="PROSITE" id="PS50958">
    <property type="entry name" value="SMB_2"/>
    <property type="match status" value="1"/>
</dbReference>
<keyword evidence="1" id="KW-1015">Disulfide bond</keyword>
<dbReference type="PANTHER" id="PTHR45902:SF1">
    <property type="entry name" value="LATROPHILIN RECEPTOR-LIKE PROTEIN A"/>
    <property type="match status" value="1"/>
</dbReference>
<dbReference type="PANTHER" id="PTHR45902">
    <property type="entry name" value="LATROPHILIN RECEPTOR-LIKE PROTEIN A"/>
    <property type="match status" value="1"/>
</dbReference>
<keyword evidence="3" id="KW-0472">Membrane</keyword>
<dbReference type="InterPro" id="IPR001212">
    <property type="entry name" value="Somatomedin_B_dom"/>
</dbReference>
<dbReference type="InterPro" id="IPR053231">
    <property type="entry name" value="GPCR_LN-TM7"/>
</dbReference>
<sequence>MQTGRLCGLLAFPPRATFLISICVLAITHGFGVQPPPPPQPPPQPPLPPTQLPPSPDLEALPPAPPQPQIQPSVHAQPEAQTPAPSHMQAPTMAPSQAATSLPPQQSQAPPAVDFASSGSLQEDWNQTQSQSFVTSEPLTHAPFPNMSIAVFPELDPLNITVPKPFFTQDLTLSEQTAETPRLIETQTLRLATLPPPLLATRPWLTAKPLILPHSESSQPGPATGGPLTLDLQPKLMTTIKAPEEERIYITEKPWVMQTEKPAVYEQLVIQLFMGLPVSCYSDPLMSCVDRCGKGTTSRAAQLEDSGPNLFQEIMAKGTSYTCKCDRYCMLYGDCCTDYFTTCRGINSDAQIVQLRSSTQQNAEQPSVTLGEDPLLWAATLYMKYGSCQETSFIYEDVQESHMIWMISSCPETFTDHHYGGEIVQQCQNDTRRRLFSYPVSHRWFSHLIYKNIYCAMCHGVAMQDVLFWRVVLYCYNSRKDAADYSFEDILSTAESSDKCPVKSGARLPETVEFRTCRGLNVSSPDEHFGGPYSTGCQEDDPGLDPDKEAKIRAACLSVFKPVWNASRSLTFSSIYCAACSGRSSEVPMPPTCQSISSPPGQRQTEGIFAEVGHSEGYITVDMTNSQSMHGLSCSFDYPTDPRTVFMQRCPLTKCPQDVRFSENLTQMDMSCSIQRFQYLEKYWEEFPPRDFKGDLILTISKTLWAIFRPLTTELDYFSTAFRDALEKQCGYKCPTDPNLAAIFQSISLNTQGQFRAEFLFSDRLAKVFPLLTAVDRHVVRFGMGLTTLQNYHEVMDVCHTDPSLAIVIFDIPIVFHYFKVYAHVNLWGIDCFFDLERIGYFLEFSAIDGPPKTALSIVLCWNEDMAIMCKIPRPSSVGTTDDGIVHAPAPCDPSSVALAGTPIEKTSLGTVTPQSNNNGHRPDSRAHTHTKDDRTLEETKVFKTVCFTVCAVASLLSGVFNLVSSTGSGKYLLMKLLICVSKLSLAVSMALYIVELNVSHTDDKLMAIFMHCTWLLTCVSLAAAFQHFQIPANINIRETSPLNTSKLVKWFAFALLIPLVIVALCVIMEEDSGSDKSVGYSSSSGHLFWMTNRNGCYISTVAVIGLTFAAVILKLSFQGLKFLRMCYESRNVESIDVRKNRKEHSNAPDEKSESTALMTFLAHLFSMYIAAVADYADSNRTLWKLLFCVASSSMGLSMLVLLCKNLFNKFGCIAHPSVCGESADVNSRCSSPGLDLGRAEHGHDCSGLEDGVRESTKSTTASSVIYSPE</sequence>
<evidence type="ECO:0000256" key="1">
    <source>
        <dbReference type="ARBA" id="ARBA00023157"/>
    </source>
</evidence>
<dbReference type="Gene3D" id="4.10.410.20">
    <property type="match status" value="1"/>
</dbReference>
<feature type="transmembrane region" description="Helical" evidence="3">
    <location>
        <begin position="1183"/>
        <end position="1204"/>
    </location>
</feature>
<feature type="transmembrane region" description="Helical" evidence="3">
    <location>
        <begin position="1098"/>
        <end position="1118"/>
    </location>
</feature>
<feature type="transmembrane region" description="Helical" evidence="3">
    <location>
        <begin position="973"/>
        <end position="994"/>
    </location>
</feature>
<name>A0AAE1AY89_9GAST</name>
<dbReference type="Proteomes" id="UP001283361">
    <property type="component" value="Unassembled WGS sequence"/>
</dbReference>
<feature type="transmembrane region" description="Helical" evidence="3">
    <location>
        <begin position="1006"/>
        <end position="1027"/>
    </location>
</feature>
<evidence type="ECO:0000259" key="5">
    <source>
        <dbReference type="PROSITE" id="PS50958"/>
    </source>
</evidence>
<evidence type="ECO:0000313" key="6">
    <source>
        <dbReference type="EMBL" id="KAK3795476.1"/>
    </source>
</evidence>
<feature type="region of interest" description="Disordered" evidence="2">
    <location>
        <begin position="34"/>
        <end position="133"/>
    </location>
</feature>
<feature type="chain" id="PRO_5042254438" description="SMB domain-containing protein" evidence="4">
    <location>
        <begin position="33"/>
        <end position="1270"/>
    </location>
</feature>
<feature type="compositionally biased region" description="Basic and acidic residues" evidence="2">
    <location>
        <begin position="921"/>
        <end position="933"/>
    </location>
</feature>
<feature type="signal peptide" evidence="4">
    <location>
        <begin position="1"/>
        <end position="32"/>
    </location>
</feature>
<keyword evidence="3" id="KW-0812">Transmembrane</keyword>
<feature type="compositionally biased region" description="Polar residues" evidence="2">
    <location>
        <begin position="1258"/>
        <end position="1270"/>
    </location>
</feature>
<feature type="region of interest" description="Disordered" evidence="2">
    <location>
        <begin position="1241"/>
        <end position="1270"/>
    </location>
</feature>
<evidence type="ECO:0000256" key="4">
    <source>
        <dbReference type="SAM" id="SignalP"/>
    </source>
</evidence>
<keyword evidence="7" id="KW-1185">Reference proteome</keyword>
<feature type="compositionally biased region" description="Polar residues" evidence="2">
    <location>
        <begin position="909"/>
        <end position="920"/>
    </location>
</feature>
<feature type="domain" description="SMB" evidence="5">
    <location>
        <begin position="284"/>
        <end position="348"/>
    </location>
</feature>
<accession>A0AAE1AY89</accession>
<reference evidence="6" key="1">
    <citation type="journal article" date="2023" name="G3 (Bethesda)">
        <title>A reference genome for the long-term kleptoplast-retaining sea slug Elysia crispata morphotype clarki.</title>
        <authorList>
            <person name="Eastman K.E."/>
            <person name="Pendleton A.L."/>
            <person name="Shaikh M.A."/>
            <person name="Suttiyut T."/>
            <person name="Ogas R."/>
            <person name="Tomko P."/>
            <person name="Gavelis G."/>
            <person name="Widhalm J.R."/>
            <person name="Wisecaver J.H."/>
        </authorList>
    </citation>
    <scope>NUCLEOTIDE SEQUENCE</scope>
    <source>
        <strain evidence="6">ECLA1</strain>
    </source>
</reference>
<feature type="region of interest" description="Disordered" evidence="2">
    <location>
        <begin position="909"/>
        <end position="933"/>
    </location>
</feature>
<protein>
    <recommendedName>
        <fullName evidence="5">SMB domain-containing protein</fullName>
    </recommendedName>
</protein>
<feature type="transmembrane region" description="Helical" evidence="3">
    <location>
        <begin position="942"/>
        <end position="961"/>
    </location>
</feature>
<proteinExistence type="predicted"/>
<dbReference type="PROSITE" id="PS00524">
    <property type="entry name" value="SMB_1"/>
    <property type="match status" value="1"/>
</dbReference>
<comment type="caution">
    <text evidence="6">The sequence shown here is derived from an EMBL/GenBank/DDBJ whole genome shotgun (WGS) entry which is preliminary data.</text>
</comment>
<dbReference type="Pfam" id="PF01033">
    <property type="entry name" value="Somatomedin_B"/>
    <property type="match status" value="1"/>
</dbReference>
<feature type="compositionally biased region" description="Pro residues" evidence="2">
    <location>
        <begin position="34"/>
        <end position="69"/>
    </location>
</feature>
<feature type="compositionally biased region" description="Low complexity" evidence="2">
    <location>
        <begin position="94"/>
        <end position="112"/>
    </location>
</feature>
<evidence type="ECO:0000256" key="3">
    <source>
        <dbReference type="SAM" id="Phobius"/>
    </source>
</evidence>
<dbReference type="AlphaFoldDB" id="A0AAE1AY89"/>
<feature type="compositionally biased region" description="Basic and acidic residues" evidence="2">
    <location>
        <begin position="1241"/>
        <end position="1257"/>
    </location>
</feature>
<feature type="compositionally biased region" description="Polar residues" evidence="2">
    <location>
        <begin position="117"/>
        <end position="133"/>
    </location>
</feature>
<feature type="transmembrane region" description="Helical" evidence="3">
    <location>
        <begin position="1157"/>
        <end position="1177"/>
    </location>
</feature>
<keyword evidence="4" id="KW-0732">Signal</keyword>
<keyword evidence="3" id="KW-1133">Transmembrane helix</keyword>
<evidence type="ECO:0000313" key="7">
    <source>
        <dbReference type="Proteomes" id="UP001283361"/>
    </source>
</evidence>
<feature type="transmembrane region" description="Helical" evidence="3">
    <location>
        <begin position="1048"/>
        <end position="1070"/>
    </location>
</feature>
<dbReference type="EMBL" id="JAWDGP010001056">
    <property type="protein sequence ID" value="KAK3795476.1"/>
    <property type="molecule type" value="Genomic_DNA"/>
</dbReference>
<gene>
    <name evidence="6" type="ORF">RRG08_045466</name>
</gene>
<organism evidence="6 7">
    <name type="scientific">Elysia crispata</name>
    <name type="common">lettuce slug</name>
    <dbReference type="NCBI Taxonomy" id="231223"/>
    <lineage>
        <taxon>Eukaryota</taxon>
        <taxon>Metazoa</taxon>
        <taxon>Spiralia</taxon>
        <taxon>Lophotrochozoa</taxon>
        <taxon>Mollusca</taxon>
        <taxon>Gastropoda</taxon>
        <taxon>Heterobranchia</taxon>
        <taxon>Euthyneura</taxon>
        <taxon>Panpulmonata</taxon>
        <taxon>Sacoglossa</taxon>
        <taxon>Placobranchoidea</taxon>
        <taxon>Plakobranchidae</taxon>
        <taxon>Elysia</taxon>
    </lineage>
</organism>
<evidence type="ECO:0000256" key="2">
    <source>
        <dbReference type="SAM" id="MobiDB-lite"/>
    </source>
</evidence>